<dbReference type="Proteomes" id="UP001213681">
    <property type="component" value="Unassembled WGS sequence"/>
</dbReference>
<accession>A0AAD6CAK7</accession>
<feature type="region of interest" description="Disordered" evidence="1">
    <location>
        <begin position="354"/>
        <end position="384"/>
    </location>
</feature>
<dbReference type="GeneID" id="81597840"/>
<reference evidence="2" key="1">
    <citation type="submission" date="2022-12" db="EMBL/GenBank/DDBJ databases">
        <authorList>
            <person name="Petersen C."/>
        </authorList>
    </citation>
    <scope>NUCLEOTIDE SEQUENCE</scope>
    <source>
        <strain evidence="2">IBT 16125</strain>
    </source>
</reference>
<evidence type="ECO:0000313" key="3">
    <source>
        <dbReference type="Proteomes" id="UP001213681"/>
    </source>
</evidence>
<gene>
    <name evidence="2" type="ORF">N7458_004215</name>
</gene>
<comment type="caution">
    <text evidence="2">The sequence shown here is derived from an EMBL/GenBank/DDBJ whole genome shotgun (WGS) entry which is preliminary data.</text>
</comment>
<dbReference type="EMBL" id="JAPVEA010000004">
    <property type="protein sequence ID" value="KAJ5455951.1"/>
    <property type="molecule type" value="Genomic_DNA"/>
</dbReference>
<dbReference type="AlphaFoldDB" id="A0AAD6CAK7"/>
<protein>
    <submittedName>
        <fullName evidence="2">Uncharacterized protein</fullName>
    </submittedName>
</protein>
<dbReference type="RefSeq" id="XP_056768324.1">
    <property type="nucleotide sequence ID" value="XM_056907597.1"/>
</dbReference>
<keyword evidence="3" id="KW-1185">Reference proteome</keyword>
<organism evidence="2 3">
    <name type="scientific">Penicillium daleae</name>
    <dbReference type="NCBI Taxonomy" id="63821"/>
    <lineage>
        <taxon>Eukaryota</taxon>
        <taxon>Fungi</taxon>
        <taxon>Dikarya</taxon>
        <taxon>Ascomycota</taxon>
        <taxon>Pezizomycotina</taxon>
        <taxon>Eurotiomycetes</taxon>
        <taxon>Eurotiomycetidae</taxon>
        <taxon>Eurotiales</taxon>
        <taxon>Aspergillaceae</taxon>
        <taxon>Penicillium</taxon>
    </lineage>
</organism>
<evidence type="ECO:0000256" key="1">
    <source>
        <dbReference type="SAM" id="MobiDB-lite"/>
    </source>
</evidence>
<evidence type="ECO:0000313" key="2">
    <source>
        <dbReference type="EMBL" id="KAJ5455951.1"/>
    </source>
</evidence>
<proteinExistence type="predicted"/>
<name>A0AAD6CAK7_9EURO</name>
<feature type="compositionally biased region" description="Basic residues" evidence="1">
    <location>
        <begin position="368"/>
        <end position="384"/>
    </location>
</feature>
<reference evidence="2" key="2">
    <citation type="journal article" date="2023" name="IMA Fungus">
        <title>Comparative genomic study of the Penicillium genus elucidates a diverse pangenome and 15 lateral gene transfer events.</title>
        <authorList>
            <person name="Petersen C."/>
            <person name="Sorensen T."/>
            <person name="Nielsen M.R."/>
            <person name="Sondergaard T.E."/>
            <person name="Sorensen J.L."/>
            <person name="Fitzpatrick D.A."/>
            <person name="Frisvad J.C."/>
            <person name="Nielsen K.L."/>
        </authorList>
    </citation>
    <scope>NUCLEOTIDE SEQUENCE</scope>
    <source>
        <strain evidence="2">IBT 16125</strain>
    </source>
</reference>
<feature type="compositionally biased region" description="Low complexity" evidence="1">
    <location>
        <begin position="354"/>
        <end position="367"/>
    </location>
</feature>
<sequence length="384" mass="43851">MRLKKQHEPTWVWRYKHHTEVLSTIWSYLTLLVNDLIPDAFVRMLNVNLQPLDFFTGKTFTNPAASLTPFFLPTDKKVQRKKKNKSIEHTIKFPKHLGKAHKSTDKPTSEDIQLQKDLTEELQKFCLLAQSYRGCDGMTRFDRPSNVNTEKIRTLAGSVPFQVSWAMEYKQGARIITLVPEAYPDPARPSATEIEILIAVIIQGLRQQSHELGFSDPKTRNKLPLGSVNFVIPALIISVYPGAQIRVLYGYMVNNQLHLHFTQLHQFTKDNFQTMLEATLRWVFPIALGQAAKLVTLPDIQEEEEDVEGEDWEDLEDEQSEEDVKECALHLYAAAEVDDGHVMGTSQERMNVSSISTSIVTATSTTTRKTKNKRATKKGKRRSR</sequence>